<evidence type="ECO:0000259" key="4">
    <source>
        <dbReference type="PROSITE" id="PS50956"/>
    </source>
</evidence>
<dbReference type="PRINTS" id="PR00033">
    <property type="entry name" value="HTHASNC"/>
</dbReference>
<dbReference type="PANTHER" id="PTHR30154:SF34">
    <property type="entry name" value="TRANSCRIPTIONAL REGULATOR AZLB"/>
    <property type="match status" value="1"/>
</dbReference>
<evidence type="ECO:0000313" key="6">
    <source>
        <dbReference type="Proteomes" id="UP000741013"/>
    </source>
</evidence>
<evidence type="ECO:0000256" key="2">
    <source>
        <dbReference type="ARBA" id="ARBA00023125"/>
    </source>
</evidence>
<dbReference type="GO" id="GO:0003677">
    <property type="term" value="F:DNA binding"/>
    <property type="evidence" value="ECO:0007669"/>
    <property type="project" value="UniProtKB-KW"/>
</dbReference>
<keyword evidence="2 5" id="KW-0238">DNA-binding</keyword>
<evidence type="ECO:0000256" key="3">
    <source>
        <dbReference type="ARBA" id="ARBA00023163"/>
    </source>
</evidence>
<name>A0ABS4Q6F1_9PSEU</name>
<dbReference type="Pfam" id="PF01037">
    <property type="entry name" value="AsnC_trans_reg"/>
    <property type="match status" value="2"/>
</dbReference>
<keyword evidence="6" id="KW-1185">Reference proteome</keyword>
<dbReference type="Proteomes" id="UP000741013">
    <property type="component" value="Unassembled WGS sequence"/>
</dbReference>
<dbReference type="Pfam" id="PF13404">
    <property type="entry name" value="HTH_AsnC-type"/>
    <property type="match status" value="2"/>
</dbReference>
<reference evidence="5 6" key="1">
    <citation type="submission" date="2021-03" db="EMBL/GenBank/DDBJ databases">
        <title>Sequencing the genomes of 1000 actinobacteria strains.</title>
        <authorList>
            <person name="Klenk H.-P."/>
        </authorList>
    </citation>
    <scope>NUCLEOTIDE SEQUENCE [LARGE SCALE GENOMIC DNA]</scope>
    <source>
        <strain evidence="5 6">DSM 45510</strain>
    </source>
</reference>
<comment type="caution">
    <text evidence="5">The sequence shown here is derived from an EMBL/GenBank/DDBJ whole genome shotgun (WGS) entry which is preliminary data.</text>
</comment>
<sequence>MGFDDALVAALRADGRMSVADLAQRVGASRSAVSARLEQLRADGSLTVIAAVHPEFLGLTAYAHLAIRTSGRSRATADAIAALPAAAFVSAVSGEYQVVAELRLPDPAALYRTVADIRGLPDVERVNTLVYVDVLKGLFMPGRPLAPGLRVDDRDLAIMLRLQADGRESFARIAQHVGLSPSATRTRVGYLVEHEVIRIAPVLSRARPDAGLVCGIGLNVRGAGDAVTAALAARDDVEFLARTIGRFDVVATVAARAARDLDQVLEQIGGRQDVVSTEAWVHLRIAKERYEWPLPTADELRLRR</sequence>
<dbReference type="InterPro" id="IPR019888">
    <property type="entry name" value="Tscrpt_reg_AsnC-like"/>
</dbReference>
<protein>
    <submittedName>
        <fullName evidence="5">DNA-binding Lrp family transcriptional regulator</fullName>
    </submittedName>
</protein>
<dbReference type="PROSITE" id="PS50956">
    <property type="entry name" value="HTH_ASNC_2"/>
    <property type="match status" value="2"/>
</dbReference>
<evidence type="ECO:0000313" key="5">
    <source>
        <dbReference type="EMBL" id="MBP2186695.1"/>
    </source>
</evidence>
<dbReference type="SUPFAM" id="SSF46785">
    <property type="entry name" value="Winged helix' DNA-binding domain"/>
    <property type="match status" value="2"/>
</dbReference>
<keyword evidence="1" id="KW-0805">Transcription regulation</keyword>
<dbReference type="InterPro" id="IPR036390">
    <property type="entry name" value="WH_DNA-bd_sf"/>
</dbReference>
<dbReference type="Gene3D" id="3.30.70.920">
    <property type="match status" value="2"/>
</dbReference>
<dbReference type="RefSeq" id="WP_245369636.1">
    <property type="nucleotide sequence ID" value="NZ_JAGGMS010000001.1"/>
</dbReference>
<dbReference type="InterPro" id="IPR019887">
    <property type="entry name" value="Tscrpt_reg_AsnC/Lrp_C"/>
</dbReference>
<dbReference type="SMART" id="SM00344">
    <property type="entry name" value="HTH_ASNC"/>
    <property type="match status" value="2"/>
</dbReference>
<dbReference type="InterPro" id="IPR036388">
    <property type="entry name" value="WH-like_DNA-bd_sf"/>
</dbReference>
<keyword evidence="3" id="KW-0804">Transcription</keyword>
<organism evidence="5 6">
    <name type="scientific">Amycolatopsis magusensis</name>
    <dbReference type="NCBI Taxonomy" id="882444"/>
    <lineage>
        <taxon>Bacteria</taxon>
        <taxon>Bacillati</taxon>
        <taxon>Actinomycetota</taxon>
        <taxon>Actinomycetes</taxon>
        <taxon>Pseudonocardiales</taxon>
        <taxon>Pseudonocardiaceae</taxon>
        <taxon>Amycolatopsis</taxon>
    </lineage>
</organism>
<gene>
    <name evidence="5" type="ORF">JOM49_008221</name>
</gene>
<dbReference type="CDD" id="cd00090">
    <property type="entry name" value="HTH_ARSR"/>
    <property type="match status" value="1"/>
</dbReference>
<feature type="domain" description="HTH asnC-type" evidence="4">
    <location>
        <begin position="1"/>
        <end position="60"/>
    </location>
</feature>
<dbReference type="InterPro" id="IPR011991">
    <property type="entry name" value="ArsR-like_HTH"/>
</dbReference>
<dbReference type="SUPFAM" id="SSF54909">
    <property type="entry name" value="Dimeric alpha+beta barrel"/>
    <property type="match status" value="2"/>
</dbReference>
<dbReference type="Gene3D" id="1.10.10.10">
    <property type="entry name" value="Winged helix-like DNA-binding domain superfamily/Winged helix DNA-binding domain"/>
    <property type="match status" value="2"/>
</dbReference>
<dbReference type="EMBL" id="JAGGMS010000001">
    <property type="protein sequence ID" value="MBP2186695.1"/>
    <property type="molecule type" value="Genomic_DNA"/>
</dbReference>
<accession>A0ABS4Q6F1</accession>
<feature type="domain" description="HTH asnC-type" evidence="4">
    <location>
        <begin position="151"/>
        <end position="219"/>
    </location>
</feature>
<evidence type="ECO:0000256" key="1">
    <source>
        <dbReference type="ARBA" id="ARBA00023015"/>
    </source>
</evidence>
<proteinExistence type="predicted"/>
<dbReference type="PANTHER" id="PTHR30154">
    <property type="entry name" value="LEUCINE-RESPONSIVE REGULATORY PROTEIN"/>
    <property type="match status" value="1"/>
</dbReference>
<dbReference type="InterPro" id="IPR000485">
    <property type="entry name" value="AsnC-type_HTH_dom"/>
</dbReference>
<dbReference type="InterPro" id="IPR011008">
    <property type="entry name" value="Dimeric_a/b-barrel"/>
</dbReference>